<comment type="caution">
    <text evidence="1">The sequence shown here is derived from an EMBL/GenBank/DDBJ whole genome shotgun (WGS) entry which is preliminary data.</text>
</comment>
<evidence type="ECO:0000313" key="2">
    <source>
        <dbReference type="Proteomes" id="UP001596505"/>
    </source>
</evidence>
<dbReference type="Proteomes" id="UP001596505">
    <property type="component" value="Unassembled WGS sequence"/>
</dbReference>
<evidence type="ECO:0000313" key="1">
    <source>
        <dbReference type="EMBL" id="MFC7395279.1"/>
    </source>
</evidence>
<name>A0ABW2Q1S4_9BACL</name>
<accession>A0ABW2Q1S4</accession>
<sequence>MPKTLDPELKISFKSLSVGSMSASSGVFNGTNRQFGWSSHSKANSGLGSIGGEKHQIVRNINMVMDNDNLDTPIDDRDIMWDQPGLPRN</sequence>
<evidence type="ECO:0008006" key="3">
    <source>
        <dbReference type="Google" id="ProtNLM"/>
    </source>
</evidence>
<gene>
    <name evidence="1" type="ORF">ACFQRG_20425</name>
</gene>
<keyword evidence="2" id="KW-1185">Reference proteome</keyword>
<dbReference type="RefSeq" id="WP_380969662.1">
    <property type="nucleotide sequence ID" value="NZ_JBHTCO010000044.1"/>
</dbReference>
<protein>
    <recommendedName>
        <fullName evidence="3">Spore germination protein GerPA/GerPF</fullName>
    </recommendedName>
</protein>
<reference evidence="2" key="1">
    <citation type="journal article" date="2019" name="Int. J. Syst. Evol. Microbiol.">
        <title>The Global Catalogue of Microorganisms (GCM) 10K type strain sequencing project: providing services to taxonomists for standard genome sequencing and annotation.</title>
        <authorList>
            <consortium name="The Broad Institute Genomics Platform"/>
            <consortium name="The Broad Institute Genome Sequencing Center for Infectious Disease"/>
            <person name="Wu L."/>
            <person name="Ma J."/>
        </authorList>
    </citation>
    <scope>NUCLEOTIDE SEQUENCE [LARGE SCALE GENOMIC DNA]</scope>
    <source>
        <strain evidence="2">CGMCC 1.16305</strain>
    </source>
</reference>
<dbReference type="EMBL" id="JBHTCO010000044">
    <property type="protein sequence ID" value="MFC7395279.1"/>
    <property type="molecule type" value="Genomic_DNA"/>
</dbReference>
<organism evidence="1 2">
    <name type="scientific">Scopulibacillus cellulosilyticus</name>
    <dbReference type="NCBI Taxonomy" id="2665665"/>
    <lineage>
        <taxon>Bacteria</taxon>
        <taxon>Bacillati</taxon>
        <taxon>Bacillota</taxon>
        <taxon>Bacilli</taxon>
        <taxon>Bacillales</taxon>
        <taxon>Sporolactobacillaceae</taxon>
        <taxon>Scopulibacillus</taxon>
    </lineage>
</organism>
<proteinExistence type="predicted"/>